<organism evidence="6 7">
    <name type="scientific">Phytophthora cactorum</name>
    <dbReference type="NCBI Taxonomy" id="29920"/>
    <lineage>
        <taxon>Eukaryota</taxon>
        <taxon>Sar</taxon>
        <taxon>Stramenopiles</taxon>
        <taxon>Oomycota</taxon>
        <taxon>Peronosporomycetes</taxon>
        <taxon>Peronosporales</taxon>
        <taxon>Peronosporaceae</taxon>
        <taxon>Phytophthora</taxon>
    </lineage>
</organism>
<dbReference type="EMBL" id="RCMK01001522">
    <property type="protein sequence ID" value="KAG2892705.1"/>
    <property type="molecule type" value="Genomic_DNA"/>
</dbReference>
<dbReference type="AlphaFoldDB" id="A0A329RMU5"/>
<dbReference type="EMBL" id="RCMV01001505">
    <property type="protein sequence ID" value="KAG3208295.1"/>
    <property type="molecule type" value="Genomic_DNA"/>
</dbReference>
<comment type="caution">
    <text evidence="6">The sequence shown here is derived from an EMBL/GenBank/DDBJ whole genome shotgun (WGS) entry which is preliminary data.</text>
</comment>
<dbReference type="VEuPathDB" id="FungiDB:PC110_g17938"/>
<reference evidence="6 7" key="1">
    <citation type="submission" date="2018-01" db="EMBL/GenBank/DDBJ databases">
        <title>Draft genome of the strawberry crown rot pathogen Phytophthora cactorum.</title>
        <authorList>
            <person name="Armitage A.D."/>
            <person name="Lysoe E."/>
            <person name="Nellist C.F."/>
            <person name="Harrison R.J."/>
            <person name="Brurberg M.B."/>
        </authorList>
    </citation>
    <scope>NUCLEOTIDE SEQUENCE [LARGE SCALE GENOMIC DNA]</scope>
    <source>
        <strain evidence="6 7">10300</strain>
    </source>
</reference>
<dbReference type="EMBL" id="RCMI01001456">
    <property type="protein sequence ID" value="KAG2884922.1"/>
    <property type="molecule type" value="Genomic_DNA"/>
</dbReference>
<reference evidence="1" key="2">
    <citation type="submission" date="2018-10" db="EMBL/GenBank/DDBJ databases">
        <title>Effector identification in a new, highly contiguous assembly of the strawberry crown rot pathogen Phytophthora cactorum.</title>
        <authorList>
            <person name="Armitage A.D."/>
            <person name="Nellist C.F."/>
            <person name="Bates H."/>
            <person name="Vickerstaff R.J."/>
            <person name="Harrison R.J."/>
        </authorList>
    </citation>
    <scope>NUCLEOTIDE SEQUENCE</scope>
    <source>
        <strain evidence="1">15-7</strain>
        <strain evidence="2">4032</strain>
        <strain evidence="3">4040</strain>
        <strain evidence="4">P415</strain>
        <strain evidence="5">P421</strain>
    </source>
</reference>
<name>A0A329RMU5_9STRA</name>
<evidence type="ECO:0000313" key="4">
    <source>
        <dbReference type="EMBL" id="KAG2962794.1"/>
    </source>
</evidence>
<dbReference type="Proteomes" id="UP000697107">
    <property type="component" value="Unassembled WGS sequence"/>
</dbReference>
<keyword evidence="7" id="KW-1185">Reference proteome</keyword>
<dbReference type="EMBL" id="RCMG01001504">
    <property type="protein sequence ID" value="KAG2825735.1"/>
    <property type="molecule type" value="Genomic_DNA"/>
</dbReference>
<evidence type="ECO:0000313" key="6">
    <source>
        <dbReference type="EMBL" id="RAW25650.1"/>
    </source>
</evidence>
<evidence type="ECO:0000313" key="2">
    <source>
        <dbReference type="EMBL" id="KAG2884922.1"/>
    </source>
</evidence>
<dbReference type="Proteomes" id="UP000760860">
    <property type="component" value="Unassembled WGS sequence"/>
</dbReference>
<gene>
    <name evidence="6" type="ORF">PC110_g17938</name>
    <name evidence="1" type="ORF">PC113_g21868</name>
    <name evidence="2" type="ORF">PC115_g21172</name>
    <name evidence="3" type="ORF">PC117_g23957</name>
    <name evidence="4" type="ORF">PC118_g21239</name>
    <name evidence="5" type="ORF">PC129_g20679</name>
</gene>
<evidence type="ECO:0000313" key="1">
    <source>
        <dbReference type="EMBL" id="KAG2825735.1"/>
    </source>
</evidence>
<proteinExistence type="predicted"/>
<dbReference type="EMBL" id="RCML01001414">
    <property type="protein sequence ID" value="KAG2962794.1"/>
    <property type="molecule type" value="Genomic_DNA"/>
</dbReference>
<dbReference type="Proteomes" id="UP000251314">
    <property type="component" value="Unassembled WGS sequence"/>
</dbReference>
<protein>
    <submittedName>
        <fullName evidence="6">Uncharacterized protein</fullName>
    </submittedName>
</protein>
<dbReference type="EMBL" id="MJFZ01000728">
    <property type="protein sequence ID" value="RAW25650.1"/>
    <property type="molecule type" value="Genomic_DNA"/>
</dbReference>
<accession>A0A329RMU5</accession>
<dbReference type="Proteomes" id="UP000735874">
    <property type="component" value="Unassembled WGS sequence"/>
</dbReference>
<dbReference type="Proteomes" id="UP000774804">
    <property type="component" value="Unassembled WGS sequence"/>
</dbReference>
<evidence type="ECO:0000313" key="5">
    <source>
        <dbReference type="EMBL" id="KAG3208295.1"/>
    </source>
</evidence>
<evidence type="ECO:0000313" key="3">
    <source>
        <dbReference type="EMBL" id="KAG2892705.1"/>
    </source>
</evidence>
<dbReference type="Proteomes" id="UP000736787">
    <property type="component" value="Unassembled WGS sequence"/>
</dbReference>
<evidence type="ECO:0000313" key="7">
    <source>
        <dbReference type="Proteomes" id="UP000251314"/>
    </source>
</evidence>
<sequence length="34" mass="3746">MVACRLKKRAPSEGVKNPGECSFVIDETHGMKKV</sequence>